<feature type="domain" description="NADP-dependent oxidoreductase" evidence="1">
    <location>
        <begin position="32"/>
        <end position="296"/>
    </location>
</feature>
<dbReference type="Pfam" id="PF00248">
    <property type="entry name" value="Aldo_ket_red"/>
    <property type="match status" value="1"/>
</dbReference>
<sequence length="319" mass="37067">MMDVILKKRRNVHSFSFTQERGGFMISRLSDLIIGTAQFGLDYGITNLNGRTSKEEVKKILQYCRNNNIHILDAAADYGKSEQVLGEIITDNYFTIYSKTPHIFVESIKNVDLQKINESFYQSLKKLKVNQIEGIFVHNVQNLIVANGNKLFRLLQGWKEEGLIKKIGVSIYDEDMVSTLLENYDLDVFQIPINLYDQRLLHSGALRKIKDKDIEIHARSIFLQGILLADEHMLPKKFHRYIPYNQKLKAFLDKYQMTKLDGALKFVSQIDEIDHILVGINHLQQLEEIVASFEALDDRKILFDSFQLSDIDLIDPRRW</sequence>
<reference evidence="2 3" key="1">
    <citation type="submission" date="2018-05" db="EMBL/GenBank/DDBJ databases">
        <title>Genomic analysis of Gracilibacillus dipsosauri DD1 reveals novel features of a salt-tolerant amylase.</title>
        <authorList>
            <person name="Deutch C.E."/>
            <person name="Yang S."/>
        </authorList>
    </citation>
    <scope>NUCLEOTIDE SEQUENCE [LARGE SCALE GENOMIC DNA]</scope>
    <source>
        <strain evidence="2 3">DD1</strain>
    </source>
</reference>
<name>A0A317KXL5_9BACI</name>
<dbReference type="SUPFAM" id="SSF51430">
    <property type="entry name" value="NAD(P)-linked oxidoreductase"/>
    <property type="match status" value="1"/>
</dbReference>
<dbReference type="PANTHER" id="PTHR43312">
    <property type="entry name" value="D-THREO-ALDOSE 1-DEHYDROGENASE"/>
    <property type="match status" value="1"/>
</dbReference>
<evidence type="ECO:0000313" key="2">
    <source>
        <dbReference type="EMBL" id="PWU68237.1"/>
    </source>
</evidence>
<dbReference type="OrthoDB" id="9773828at2"/>
<accession>A0A317KXL5</accession>
<evidence type="ECO:0000313" key="3">
    <source>
        <dbReference type="Proteomes" id="UP000245624"/>
    </source>
</evidence>
<dbReference type="InterPro" id="IPR036812">
    <property type="entry name" value="NAD(P)_OxRdtase_dom_sf"/>
</dbReference>
<proteinExistence type="predicted"/>
<dbReference type="PANTHER" id="PTHR43312:SF1">
    <property type="entry name" value="NADP-DEPENDENT OXIDOREDUCTASE DOMAIN-CONTAINING PROTEIN"/>
    <property type="match status" value="1"/>
</dbReference>
<keyword evidence="3" id="KW-1185">Reference proteome</keyword>
<evidence type="ECO:0000259" key="1">
    <source>
        <dbReference type="Pfam" id="PF00248"/>
    </source>
</evidence>
<organism evidence="2 3">
    <name type="scientific">Gracilibacillus dipsosauri</name>
    <dbReference type="NCBI Taxonomy" id="178340"/>
    <lineage>
        <taxon>Bacteria</taxon>
        <taxon>Bacillati</taxon>
        <taxon>Bacillota</taxon>
        <taxon>Bacilli</taxon>
        <taxon>Bacillales</taxon>
        <taxon>Bacillaceae</taxon>
        <taxon>Gracilibacillus</taxon>
    </lineage>
</organism>
<dbReference type="InterPro" id="IPR023210">
    <property type="entry name" value="NADP_OxRdtase_dom"/>
</dbReference>
<dbReference type="EMBL" id="QGTD01000008">
    <property type="protein sequence ID" value="PWU68237.1"/>
    <property type="molecule type" value="Genomic_DNA"/>
</dbReference>
<dbReference type="InterPro" id="IPR053135">
    <property type="entry name" value="AKR2_Oxidoreductase"/>
</dbReference>
<gene>
    <name evidence="2" type="ORF">DLJ74_07210</name>
</gene>
<protein>
    <recommendedName>
        <fullName evidence="1">NADP-dependent oxidoreductase domain-containing protein</fullName>
    </recommendedName>
</protein>
<dbReference type="AlphaFoldDB" id="A0A317KXL5"/>
<dbReference type="CDD" id="cd19097">
    <property type="entry name" value="AKR_unchar"/>
    <property type="match status" value="1"/>
</dbReference>
<comment type="caution">
    <text evidence="2">The sequence shown here is derived from an EMBL/GenBank/DDBJ whole genome shotgun (WGS) entry which is preliminary data.</text>
</comment>
<dbReference type="Proteomes" id="UP000245624">
    <property type="component" value="Unassembled WGS sequence"/>
</dbReference>
<dbReference type="Gene3D" id="3.20.20.100">
    <property type="entry name" value="NADP-dependent oxidoreductase domain"/>
    <property type="match status" value="1"/>
</dbReference>